<dbReference type="PANTHER" id="PTHR43343:SF3">
    <property type="entry name" value="PROTEASE DO-LIKE 8, CHLOROPLASTIC"/>
    <property type="match status" value="1"/>
</dbReference>
<dbReference type="SUPFAM" id="SSF50494">
    <property type="entry name" value="Trypsin-like serine proteases"/>
    <property type="match status" value="1"/>
</dbReference>
<accession>A0A5B9PE92</accession>
<dbReference type="STRING" id="980251.GCA_001642875_02660"/>
<evidence type="ECO:0000256" key="3">
    <source>
        <dbReference type="SAM" id="MobiDB-lite"/>
    </source>
</evidence>
<dbReference type="InterPro" id="IPR009003">
    <property type="entry name" value="Peptidase_S1_PA"/>
</dbReference>
<dbReference type="GO" id="GO:0006508">
    <property type="term" value="P:proteolysis"/>
    <property type="evidence" value="ECO:0007669"/>
    <property type="project" value="UniProtKB-KW"/>
</dbReference>
<keyword evidence="6" id="KW-1185">Reference proteome</keyword>
<feature type="compositionally biased region" description="Basic and acidic residues" evidence="3">
    <location>
        <begin position="47"/>
        <end position="57"/>
    </location>
</feature>
<keyword evidence="1 5" id="KW-0645">Protease</keyword>
<sequence>MKLSPKNLSTSVRFATALTVLFFFAPIRCEGQTATNKNETGSESETEDLKESSDEKASTQTKRTISPYPVVVLERDANFSIPNASAKPAALRKTVTAEPFLPKEIYQRTAQPILDATELIAEGFQQSVVEVRLQDERVALGTVVSSAGHVVTKHSLISDTPFDQIHIHANDQMWSASIVGVDQANDLALLSLRSDELMPKETLRAIAFTDSQRMATGKLVIGVGTDSQSLAVGMTTAPPTAKAMERDCETCIDMGLTLSPSLQLTRVYPRTVGERLGLLVGDRLISINRKPVLNQAQFDRLEQSIQVGDLISIAFQRNGQASEITAKVPELTKISKRDRWGGGPFSKRRSGFGDVIVHDSVVDPLDCGGPLVDLQGKFCGINIARSMRVASLAIPADSVQSFLLEHLDESELILE</sequence>
<dbReference type="EMBL" id="CP042912">
    <property type="protein sequence ID" value="QEG23515.1"/>
    <property type="molecule type" value="Genomic_DNA"/>
</dbReference>
<dbReference type="SMART" id="SM00228">
    <property type="entry name" value="PDZ"/>
    <property type="match status" value="1"/>
</dbReference>
<dbReference type="InterPro" id="IPR001478">
    <property type="entry name" value="PDZ"/>
</dbReference>
<dbReference type="SUPFAM" id="SSF50156">
    <property type="entry name" value="PDZ domain-like"/>
    <property type="match status" value="1"/>
</dbReference>
<dbReference type="InterPro" id="IPR041489">
    <property type="entry name" value="PDZ_6"/>
</dbReference>
<dbReference type="Pfam" id="PF13365">
    <property type="entry name" value="Trypsin_2"/>
    <property type="match status" value="1"/>
</dbReference>
<organism evidence="5 6">
    <name type="scientific">Mariniblastus fucicola</name>
    <dbReference type="NCBI Taxonomy" id="980251"/>
    <lineage>
        <taxon>Bacteria</taxon>
        <taxon>Pseudomonadati</taxon>
        <taxon>Planctomycetota</taxon>
        <taxon>Planctomycetia</taxon>
        <taxon>Pirellulales</taxon>
        <taxon>Pirellulaceae</taxon>
        <taxon>Mariniblastus</taxon>
    </lineage>
</organism>
<evidence type="ECO:0000259" key="4">
    <source>
        <dbReference type="SMART" id="SM00228"/>
    </source>
</evidence>
<name>A0A5B9PE92_9BACT</name>
<dbReference type="Gene3D" id="2.30.42.10">
    <property type="match status" value="1"/>
</dbReference>
<keyword evidence="2" id="KW-0378">Hydrolase</keyword>
<evidence type="ECO:0000256" key="1">
    <source>
        <dbReference type="ARBA" id="ARBA00022670"/>
    </source>
</evidence>
<reference evidence="5 6" key="1">
    <citation type="submission" date="2019-08" db="EMBL/GenBank/DDBJ databases">
        <title>Deep-cultivation of Planctomycetes and their phenomic and genomic characterization uncovers novel biology.</title>
        <authorList>
            <person name="Wiegand S."/>
            <person name="Jogler M."/>
            <person name="Boedeker C."/>
            <person name="Pinto D."/>
            <person name="Vollmers J."/>
            <person name="Rivas-Marin E."/>
            <person name="Kohn T."/>
            <person name="Peeters S.H."/>
            <person name="Heuer A."/>
            <person name="Rast P."/>
            <person name="Oberbeckmann S."/>
            <person name="Bunk B."/>
            <person name="Jeske O."/>
            <person name="Meyerdierks A."/>
            <person name="Storesund J.E."/>
            <person name="Kallscheuer N."/>
            <person name="Luecker S."/>
            <person name="Lage O.M."/>
            <person name="Pohl T."/>
            <person name="Merkel B.J."/>
            <person name="Hornburger P."/>
            <person name="Mueller R.-W."/>
            <person name="Bruemmer F."/>
            <person name="Labrenz M."/>
            <person name="Spormann A.M."/>
            <person name="Op den Camp H."/>
            <person name="Overmann J."/>
            <person name="Amann R."/>
            <person name="Jetten M.S.M."/>
            <person name="Mascher T."/>
            <person name="Medema M.H."/>
            <person name="Devos D.P."/>
            <person name="Kaster A.-K."/>
            <person name="Ovreas L."/>
            <person name="Rohde M."/>
            <person name="Galperin M.Y."/>
            <person name="Jogler C."/>
        </authorList>
    </citation>
    <scope>NUCLEOTIDE SEQUENCE [LARGE SCALE GENOMIC DNA]</scope>
    <source>
        <strain evidence="5 6">FC18</strain>
    </source>
</reference>
<dbReference type="Pfam" id="PF17820">
    <property type="entry name" value="PDZ_6"/>
    <property type="match status" value="1"/>
</dbReference>
<feature type="domain" description="PDZ" evidence="4">
    <location>
        <begin position="252"/>
        <end position="319"/>
    </location>
</feature>
<dbReference type="Gene3D" id="2.40.10.120">
    <property type="match status" value="1"/>
</dbReference>
<evidence type="ECO:0000313" key="5">
    <source>
        <dbReference type="EMBL" id="QEG23515.1"/>
    </source>
</evidence>
<dbReference type="AlphaFoldDB" id="A0A5B9PE92"/>
<evidence type="ECO:0000256" key="2">
    <source>
        <dbReference type="ARBA" id="ARBA00022801"/>
    </source>
</evidence>
<proteinExistence type="predicted"/>
<dbReference type="OrthoDB" id="268129at2"/>
<dbReference type="InterPro" id="IPR051201">
    <property type="entry name" value="Chloro_Bact_Ser_Proteases"/>
</dbReference>
<dbReference type="RefSeq" id="WP_148618917.1">
    <property type="nucleotide sequence ID" value="NZ_CP042912.1"/>
</dbReference>
<protein>
    <submittedName>
        <fullName evidence="5">Serine endoprotease</fullName>
    </submittedName>
</protein>
<feature type="region of interest" description="Disordered" evidence="3">
    <location>
        <begin position="34"/>
        <end position="62"/>
    </location>
</feature>
<dbReference type="InterPro" id="IPR036034">
    <property type="entry name" value="PDZ_sf"/>
</dbReference>
<gene>
    <name evidence="5" type="ORF">MFFC18_34140</name>
</gene>
<dbReference type="KEGG" id="mff:MFFC18_34140"/>
<dbReference type="GO" id="GO:0008233">
    <property type="term" value="F:peptidase activity"/>
    <property type="evidence" value="ECO:0007669"/>
    <property type="project" value="UniProtKB-KW"/>
</dbReference>
<dbReference type="Proteomes" id="UP000322214">
    <property type="component" value="Chromosome"/>
</dbReference>
<evidence type="ECO:0000313" key="6">
    <source>
        <dbReference type="Proteomes" id="UP000322214"/>
    </source>
</evidence>
<dbReference type="PANTHER" id="PTHR43343">
    <property type="entry name" value="PEPTIDASE S12"/>
    <property type="match status" value="1"/>
</dbReference>